<keyword evidence="6" id="KW-0496">Mitochondrion</keyword>
<dbReference type="PANTHER" id="PTHR12289:SF41">
    <property type="entry name" value="FAILED AXON CONNECTIONS-RELATED"/>
    <property type="match status" value="1"/>
</dbReference>
<dbReference type="InterPro" id="IPR036282">
    <property type="entry name" value="Glutathione-S-Trfase_C_sf"/>
</dbReference>
<dbReference type="SFLD" id="SFLDS00019">
    <property type="entry name" value="Glutathione_Transferase_(cytos"/>
    <property type="match status" value="1"/>
</dbReference>
<dbReference type="EMBL" id="QEAQ01000130">
    <property type="protein sequence ID" value="TPX55054.1"/>
    <property type="molecule type" value="Genomic_DNA"/>
</dbReference>
<dbReference type="InterPro" id="IPR040079">
    <property type="entry name" value="Glutathione_S-Trfase"/>
</dbReference>
<keyword evidence="5" id="KW-0653">Protein transport</keyword>
<keyword evidence="13" id="KW-1185">Reference proteome</keyword>
<keyword evidence="7 9" id="KW-0472">Membrane</keyword>
<dbReference type="AlphaFoldDB" id="A0A507DTG9"/>
<sequence length="357" mass="39604">MAADDRVKGGAALELFMWGPAYNLPSFDPFCLSAAAYLQLAEVTWVVNECNNAGVSPRGELPMLRDSLLEPVVTTSKIIAHLKKKGYDLDQHLSATEAAECLAFTGLVEDKLHDALLFSWWLEAKNVMKSTRPTISKSLRGWAGFRVPSQLQKKAEARLKRYRTVTYKGKETNEIYVLVREWYKALANKLGEQPYFFGSRPSSLDAVVFGHLALHCIPSLAEPTLFSILTFEFPTLYAYCERMREDLFGAPLRASANHGASWILGDIVRSPMVYMRTVFSPAAGKKEKSVEERRAEVGTWMSVVGAVGFFVGYIFYSGIVRIEIGDGDGDGNVDVDVDGEEGGGWQDADAHNDHNTE</sequence>
<comment type="subcellular location">
    <subcellularLocation>
        <location evidence="1">Mitochondrion outer membrane</location>
    </subcellularLocation>
</comment>
<dbReference type="PANTHER" id="PTHR12289">
    <property type="entry name" value="METAXIN RELATED"/>
    <property type="match status" value="1"/>
</dbReference>
<feature type="domain" description="Mitochondrial outer membrane transport complex Sam37/metaxin N-terminal" evidence="10">
    <location>
        <begin position="31"/>
        <end position="150"/>
    </location>
</feature>
<dbReference type="GO" id="GO:0007005">
    <property type="term" value="P:mitochondrion organization"/>
    <property type="evidence" value="ECO:0007669"/>
    <property type="project" value="TreeGrafter"/>
</dbReference>
<accession>A0A507DTG9</accession>
<proteinExistence type="inferred from homology"/>
<evidence type="ECO:0008006" key="14">
    <source>
        <dbReference type="Google" id="ProtNLM"/>
    </source>
</evidence>
<dbReference type="Pfam" id="PF10568">
    <property type="entry name" value="Tom37"/>
    <property type="match status" value="1"/>
</dbReference>
<evidence type="ECO:0000259" key="11">
    <source>
        <dbReference type="Pfam" id="PF17171"/>
    </source>
</evidence>
<evidence type="ECO:0000256" key="1">
    <source>
        <dbReference type="ARBA" id="ARBA00004294"/>
    </source>
</evidence>
<evidence type="ECO:0000259" key="10">
    <source>
        <dbReference type="Pfam" id="PF10568"/>
    </source>
</evidence>
<dbReference type="GO" id="GO:0001401">
    <property type="term" value="C:SAM complex"/>
    <property type="evidence" value="ECO:0007669"/>
    <property type="project" value="InterPro"/>
</dbReference>
<dbReference type="CDD" id="cd03054">
    <property type="entry name" value="GST_N_Metaxin"/>
    <property type="match status" value="1"/>
</dbReference>
<evidence type="ECO:0000256" key="5">
    <source>
        <dbReference type="ARBA" id="ARBA00022927"/>
    </source>
</evidence>
<keyword evidence="9" id="KW-0812">Transmembrane</keyword>
<dbReference type="SFLD" id="SFLDG01180">
    <property type="entry name" value="SUF1"/>
    <property type="match status" value="1"/>
</dbReference>
<dbReference type="Gene3D" id="1.20.1050.10">
    <property type="match status" value="1"/>
</dbReference>
<dbReference type="InterPro" id="IPR050931">
    <property type="entry name" value="Mito_Protein_Transport_Metaxin"/>
</dbReference>
<evidence type="ECO:0000256" key="4">
    <source>
        <dbReference type="ARBA" id="ARBA00022787"/>
    </source>
</evidence>
<dbReference type="SUPFAM" id="SSF47616">
    <property type="entry name" value="GST C-terminal domain-like"/>
    <property type="match status" value="1"/>
</dbReference>
<comment type="similarity">
    <text evidence="2">Belongs to the metaxin family.</text>
</comment>
<dbReference type="Proteomes" id="UP000318582">
    <property type="component" value="Unassembled WGS sequence"/>
</dbReference>
<evidence type="ECO:0000256" key="7">
    <source>
        <dbReference type="ARBA" id="ARBA00023136"/>
    </source>
</evidence>
<dbReference type="GO" id="GO:0015031">
    <property type="term" value="P:protein transport"/>
    <property type="evidence" value="ECO:0007669"/>
    <property type="project" value="UniProtKB-KW"/>
</dbReference>
<feature type="transmembrane region" description="Helical" evidence="9">
    <location>
        <begin position="297"/>
        <end position="316"/>
    </location>
</feature>
<feature type="domain" description="Metaxin glutathione S-transferase" evidence="11">
    <location>
        <begin position="181"/>
        <end position="243"/>
    </location>
</feature>
<evidence type="ECO:0000313" key="13">
    <source>
        <dbReference type="Proteomes" id="UP000318582"/>
    </source>
</evidence>
<name>A0A507DTG9_9FUNG</name>
<keyword evidence="9" id="KW-1133">Transmembrane helix</keyword>
<protein>
    <recommendedName>
        <fullName evidence="14">GST C-terminal domain-containing protein</fullName>
    </recommendedName>
</protein>
<gene>
    <name evidence="12" type="ORF">PhCBS80983_g05647</name>
</gene>
<evidence type="ECO:0000256" key="6">
    <source>
        <dbReference type="ARBA" id="ARBA00023128"/>
    </source>
</evidence>
<comment type="caution">
    <text evidence="12">The sequence shown here is derived from an EMBL/GenBank/DDBJ whole genome shotgun (WGS) entry which is preliminary data.</text>
</comment>
<keyword evidence="4" id="KW-1000">Mitochondrion outer membrane</keyword>
<dbReference type="STRING" id="109895.A0A507DTG9"/>
<feature type="region of interest" description="Disordered" evidence="8">
    <location>
        <begin position="331"/>
        <end position="357"/>
    </location>
</feature>
<dbReference type="InterPro" id="IPR019564">
    <property type="entry name" value="Sam37/metaxin_N"/>
</dbReference>
<keyword evidence="3" id="KW-0813">Transport</keyword>
<evidence type="ECO:0000256" key="9">
    <source>
        <dbReference type="SAM" id="Phobius"/>
    </source>
</evidence>
<evidence type="ECO:0000256" key="3">
    <source>
        <dbReference type="ARBA" id="ARBA00022448"/>
    </source>
</evidence>
<feature type="compositionally biased region" description="Basic and acidic residues" evidence="8">
    <location>
        <begin position="348"/>
        <end position="357"/>
    </location>
</feature>
<evidence type="ECO:0000313" key="12">
    <source>
        <dbReference type="EMBL" id="TPX55054.1"/>
    </source>
</evidence>
<dbReference type="InterPro" id="IPR033468">
    <property type="entry name" value="Metaxin_GST"/>
</dbReference>
<organism evidence="12 13">
    <name type="scientific">Powellomyces hirtus</name>
    <dbReference type="NCBI Taxonomy" id="109895"/>
    <lineage>
        <taxon>Eukaryota</taxon>
        <taxon>Fungi</taxon>
        <taxon>Fungi incertae sedis</taxon>
        <taxon>Chytridiomycota</taxon>
        <taxon>Chytridiomycota incertae sedis</taxon>
        <taxon>Chytridiomycetes</taxon>
        <taxon>Spizellomycetales</taxon>
        <taxon>Powellomycetaceae</taxon>
        <taxon>Powellomyces</taxon>
    </lineage>
</organism>
<feature type="compositionally biased region" description="Acidic residues" evidence="8">
    <location>
        <begin position="331"/>
        <end position="341"/>
    </location>
</feature>
<evidence type="ECO:0000256" key="2">
    <source>
        <dbReference type="ARBA" id="ARBA00009170"/>
    </source>
</evidence>
<reference evidence="12 13" key="1">
    <citation type="journal article" date="2019" name="Sci. Rep.">
        <title>Comparative genomics of chytrid fungi reveal insights into the obligate biotrophic and pathogenic lifestyle of Synchytrium endobioticum.</title>
        <authorList>
            <person name="van de Vossenberg B.T.L.H."/>
            <person name="Warris S."/>
            <person name="Nguyen H.D.T."/>
            <person name="van Gent-Pelzer M.P.E."/>
            <person name="Joly D.L."/>
            <person name="van de Geest H.C."/>
            <person name="Bonants P.J.M."/>
            <person name="Smith D.S."/>
            <person name="Levesque C.A."/>
            <person name="van der Lee T.A.J."/>
        </authorList>
    </citation>
    <scope>NUCLEOTIDE SEQUENCE [LARGE SCALE GENOMIC DNA]</scope>
    <source>
        <strain evidence="12 13">CBS 809.83</strain>
    </source>
</reference>
<dbReference type="Pfam" id="PF17171">
    <property type="entry name" value="GST_C_6"/>
    <property type="match status" value="1"/>
</dbReference>
<evidence type="ECO:0000256" key="8">
    <source>
        <dbReference type="SAM" id="MobiDB-lite"/>
    </source>
</evidence>